<dbReference type="EMBL" id="CP014699">
    <property type="protein sequence ID" value="AND78996.1"/>
    <property type="molecule type" value="Genomic_DNA"/>
</dbReference>
<sequence length="108" mass="12548">MKKLFQLLKSYLYEFIEPSTKPKEVTLKANQIAYTIKQAQEKHLALHAIYDEKSFTGDLVKYDKKEGKLVLKNFSKNISTIIAVKDIDRLSLVPKTVRYSQTLINKKK</sequence>
<dbReference type="KEGG" id="spat:A0O21_02655"/>
<organism evidence="1 2">
    <name type="scientific">Streptococcus pantholopis</name>
    <dbReference type="NCBI Taxonomy" id="1811193"/>
    <lineage>
        <taxon>Bacteria</taxon>
        <taxon>Bacillati</taxon>
        <taxon>Bacillota</taxon>
        <taxon>Bacilli</taxon>
        <taxon>Lactobacillales</taxon>
        <taxon>Streptococcaceae</taxon>
        <taxon>Streptococcus</taxon>
    </lineage>
</organism>
<reference evidence="1 2" key="1">
    <citation type="journal article" date="2016" name="Int. J. Syst. Evol. Microbiol.">
        <title>Streptococcuspantholopis sp. nov., isolated from faeces of the Tibetan antelope (Pantholops hodgsonii).</title>
        <authorList>
            <person name="Bai X."/>
            <person name="Xiong Y."/>
            <person name="Lu S."/>
            <person name="Jin D."/>
            <person name="Lai X."/>
            <person name="Yang J."/>
            <person name="Niu L."/>
            <person name="Hu S."/>
            <person name="Meng X."/>
            <person name="Pu J."/>
            <person name="Ye C."/>
            <person name="Xu J."/>
        </authorList>
    </citation>
    <scope>NUCLEOTIDE SEQUENCE [LARGE SCALE GENOMIC DNA]</scope>
    <source>
        <strain evidence="1 2">TA 26</strain>
    </source>
</reference>
<evidence type="ECO:0000313" key="1">
    <source>
        <dbReference type="EMBL" id="AND78996.1"/>
    </source>
</evidence>
<evidence type="ECO:0000313" key="2">
    <source>
        <dbReference type="Proteomes" id="UP000077317"/>
    </source>
</evidence>
<dbReference type="AlphaFoldDB" id="A0A172Q6B0"/>
<protein>
    <submittedName>
        <fullName evidence="1">Uncharacterized protein</fullName>
    </submittedName>
</protein>
<gene>
    <name evidence="1" type="ORF">A0O21_02655</name>
</gene>
<accession>A0A172Q6B0</accession>
<dbReference type="Proteomes" id="UP000077317">
    <property type="component" value="Chromosome"/>
</dbReference>
<dbReference type="OrthoDB" id="2223583at2"/>
<name>A0A172Q6B0_9STRE</name>
<proteinExistence type="predicted"/>
<reference evidence="2" key="2">
    <citation type="submission" date="2016-03" db="EMBL/GenBank/DDBJ databases">
        <title>Streptococcus antelopensis sp. nov., isolated from the feces of the Tibetan antelope (Pantholops hodgsonii) in Hoh Xil National Nature Reserve, Qinghai, China.</title>
        <authorList>
            <person name="Bai X."/>
        </authorList>
    </citation>
    <scope>NUCLEOTIDE SEQUENCE [LARGE SCALE GENOMIC DNA]</scope>
    <source>
        <strain evidence="2">TA 26</strain>
    </source>
</reference>
<dbReference type="RefSeq" id="WP_067060810.1">
    <property type="nucleotide sequence ID" value="NZ_CP014699.1"/>
</dbReference>
<keyword evidence="2" id="KW-1185">Reference proteome</keyword>